<name>A0A9X9M2I8_GULGU</name>
<evidence type="ECO:0000313" key="1">
    <source>
        <dbReference type="EMBL" id="VCX30640.1"/>
    </source>
</evidence>
<feature type="non-terminal residue" evidence="1">
    <location>
        <position position="39"/>
    </location>
</feature>
<gene>
    <name evidence="1" type="ORF">BN2614_LOCUS2</name>
</gene>
<dbReference type="AlphaFoldDB" id="A0A9X9M2I8"/>
<dbReference type="Proteomes" id="UP000269945">
    <property type="component" value="Unassembled WGS sequence"/>
</dbReference>
<dbReference type="EMBL" id="CYRY02038640">
    <property type="protein sequence ID" value="VCX30640.1"/>
    <property type="molecule type" value="Genomic_DNA"/>
</dbReference>
<reference evidence="1 2" key="1">
    <citation type="submission" date="2018-10" db="EMBL/GenBank/DDBJ databases">
        <authorList>
            <person name="Ekblom R."/>
            <person name="Jareborg N."/>
        </authorList>
    </citation>
    <scope>NUCLEOTIDE SEQUENCE [LARGE SCALE GENOMIC DNA]</scope>
    <source>
        <tissue evidence="1">Muscle</tissue>
    </source>
</reference>
<organism evidence="1 2">
    <name type="scientific">Gulo gulo</name>
    <name type="common">Wolverine</name>
    <name type="synonym">Gluton</name>
    <dbReference type="NCBI Taxonomy" id="48420"/>
    <lineage>
        <taxon>Eukaryota</taxon>
        <taxon>Metazoa</taxon>
        <taxon>Chordata</taxon>
        <taxon>Craniata</taxon>
        <taxon>Vertebrata</taxon>
        <taxon>Euteleostomi</taxon>
        <taxon>Mammalia</taxon>
        <taxon>Eutheria</taxon>
        <taxon>Laurasiatheria</taxon>
        <taxon>Carnivora</taxon>
        <taxon>Caniformia</taxon>
        <taxon>Musteloidea</taxon>
        <taxon>Mustelidae</taxon>
        <taxon>Guloninae</taxon>
        <taxon>Gulo</taxon>
    </lineage>
</organism>
<proteinExistence type="predicted"/>
<comment type="caution">
    <text evidence="1">The sequence shown here is derived from an EMBL/GenBank/DDBJ whole genome shotgun (WGS) entry which is preliminary data.</text>
</comment>
<protein>
    <submittedName>
        <fullName evidence="1">Uncharacterized protein</fullName>
    </submittedName>
</protein>
<accession>A0A9X9M2I8</accession>
<evidence type="ECO:0000313" key="2">
    <source>
        <dbReference type="Proteomes" id="UP000269945"/>
    </source>
</evidence>
<sequence>MSSWAVGSVTPCFRSSVWIRRGGAETEKPQMSQTVHKMP</sequence>
<keyword evidence="2" id="KW-1185">Reference proteome</keyword>